<evidence type="ECO:0000256" key="8">
    <source>
        <dbReference type="HAMAP-Rule" id="MF_00158"/>
    </source>
</evidence>
<keyword evidence="5 8" id="KW-0547">Nucleotide-binding</keyword>
<dbReference type="CDD" id="cd00560">
    <property type="entry name" value="PanC"/>
    <property type="match status" value="1"/>
</dbReference>
<comment type="subunit">
    <text evidence="8">Homodimer.</text>
</comment>
<evidence type="ECO:0000256" key="7">
    <source>
        <dbReference type="ARBA" id="ARBA00048258"/>
    </source>
</evidence>
<feature type="binding site" evidence="8">
    <location>
        <begin position="149"/>
        <end position="152"/>
    </location>
    <ligand>
        <name>ATP</name>
        <dbReference type="ChEBI" id="CHEBI:30616"/>
    </ligand>
</feature>
<keyword evidence="8" id="KW-0963">Cytoplasm</keyword>
<dbReference type="EMBL" id="BMNN01000008">
    <property type="protein sequence ID" value="GGJ08494.1"/>
    <property type="molecule type" value="Genomic_DNA"/>
</dbReference>
<evidence type="ECO:0000256" key="5">
    <source>
        <dbReference type="ARBA" id="ARBA00022741"/>
    </source>
</evidence>
<dbReference type="RefSeq" id="WP_188637171.1">
    <property type="nucleotide sequence ID" value="NZ_BMNN01000008.1"/>
</dbReference>
<comment type="function">
    <text evidence="8">Catalyzes the condensation of pantoate with beta-alanine in an ATP-dependent reaction via a pantoyl-adenylate intermediate.</text>
</comment>
<dbReference type="Gene3D" id="3.30.1300.10">
    <property type="entry name" value="Pantoate-beta-alanine ligase, C-terminal domain"/>
    <property type="match status" value="1"/>
</dbReference>
<sequence>MNTVHTVAQLRAALSRARQENKRIGLVPTMGNLHDGHLALVEMARQRTDYVVVSIFVNPLQFGPNEDLDSYPRTLAEDQSRLLDAGAHLVFAPSVNEMYPHGMEGHTLVSVPGVSEGLCGASRPGHFDGVSTVVTKLLNMVQPDIAVFGEKDFQQLAVIRKMAHDLCLPVQIMGAPIVRAADGLALSSRNGYLSEAERRTAPRLHQTLKYVEQQLLAGRRDFASLLDEATRQLVDAGFRLDYLELRDAASLQPASARTSDIAILAAAFLGTTRLIDNLVLKLT</sequence>
<dbReference type="HAMAP" id="MF_00158">
    <property type="entry name" value="PanC"/>
    <property type="match status" value="1"/>
</dbReference>
<feature type="binding site" evidence="8">
    <location>
        <position position="155"/>
    </location>
    <ligand>
        <name>(R)-pantoate</name>
        <dbReference type="ChEBI" id="CHEBI:15980"/>
    </ligand>
</feature>
<dbReference type="Proteomes" id="UP000633263">
    <property type="component" value="Unassembled WGS sequence"/>
</dbReference>
<evidence type="ECO:0000313" key="10">
    <source>
        <dbReference type="Proteomes" id="UP000633263"/>
    </source>
</evidence>
<feature type="active site" description="Proton donor" evidence="8">
    <location>
        <position position="37"/>
    </location>
</feature>
<feature type="binding site" evidence="8">
    <location>
        <position position="178"/>
    </location>
    <ligand>
        <name>ATP</name>
        <dbReference type="ChEBI" id="CHEBI:30616"/>
    </ligand>
</feature>
<evidence type="ECO:0000313" key="9">
    <source>
        <dbReference type="EMBL" id="GGJ08494.1"/>
    </source>
</evidence>
<dbReference type="PANTHER" id="PTHR21299:SF1">
    <property type="entry name" value="PANTOATE--BETA-ALANINE LIGASE"/>
    <property type="match status" value="1"/>
</dbReference>
<evidence type="ECO:0000256" key="1">
    <source>
        <dbReference type="ARBA" id="ARBA00004990"/>
    </source>
</evidence>
<dbReference type="SUPFAM" id="SSF52374">
    <property type="entry name" value="Nucleotidylyl transferase"/>
    <property type="match status" value="1"/>
</dbReference>
<evidence type="ECO:0000256" key="6">
    <source>
        <dbReference type="ARBA" id="ARBA00022840"/>
    </source>
</evidence>
<dbReference type="Gene3D" id="3.40.50.620">
    <property type="entry name" value="HUPs"/>
    <property type="match status" value="1"/>
</dbReference>
<keyword evidence="10" id="KW-1185">Reference proteome</keyword>
<comment type="catalytic activity">
    <reaction evidence="7 8">
        <text>(R)-pantoate + beta-alanine + ATP = (R)-pantothenate + AMP + diphosphate + H(+)</text>
        <dbReference type="Rhea" id="RHEA:10912"/>
        <dbReference type="ChEBI" id="CHEBI:15378"/>
        <dbReference type="ChEBI" id="CHEBI:15980"/>
        <dbReference type="ChEBI" id="CHEBI:29032"/>
        <dbReference type="ChEBI" id="CHEBI:30616"/>
        <dbReference type="ChEBI" id="CHEBI:33019"/>
        <dbReference type="ChEBI" id="CHEBI:57966"/>
        <dbReference type="ChEBI" id="CHEBI:456215"/>
        <dbReference type="EC" id="6.3.2.1"/>
    </reaction>
</comment>
<keyword evidence="6 8" id="KW-0067">ATP-binding</keyword>
<comment type="similarity">
    <text evidence="2 8">Belongs to the pantothenate synthetase family.</text>
</comment>
<reference evidence="10" key="1">
    <citation type="journal article" date="2019" name="Int. J. Syst. Evol. Microbiol.">
        <title>The Global Catalogue of Microorganisms (GCM) 10K type strain sequencing project: providing services to taxonomists for standard genome sequencing and annotation.</title>
        <authorList>
            <consortium name="The Broad Institute Genomics Platform"/>
            <consortium name="The Broad Institute Genome Sequencing Center for Infectious Disease"/>
            <person name="Wu L."/>
            <person name="Ma J."/>
        </authorList>
    </citation>
    <scope>NUCLEOTIDE SEQUENCE [LARGE SCALE GENOMIC DNA]</scope>
    <source>
        <strain evidence="10">JCM 11590</strain>
    </source>
</reference>
<dbReference type="InterPro" id="IPR003721">
    <property type="entry name" value="Pantoate_ligase"/>
</dbReference>
<keyword evidence="3 8" id="KW-0436">Ligase</keyword>
<evidence type="ECO:0000256" key="2">
    <source>
        <dbReference type="ARBA" id="ARBA00009256"/>
    </source>
</evidence>
<keyword evidence="4 8" id="KW-0566">Pantothenate biosynthesis</keyword>
<evidence type="ECO:0000256" key="3">
    <source>
        <dbReference type="ARBA" id="ARBA00022598"/>
    </source>
</evidence>
<dbReference type="InterPro" id="IPR014729">
    <property type="entry name" value="Rossmann-like_a/b/a_fold"/>
</dbReference>
<organism evidence="9 10">
    <name type="scientific">Halopseudomonas pertucinogena</name>
    <dbReference type="NCBI Taxonomy" id="86175"/>
    <lineage>
        <taxon>Bacteria</taxon>
        <taxon>Pseudomonadati</taxon>
        <taxon>Pseudomonadota</taxon>
        <taxon>Gammaproteobacteria</taxon>
        <taxon>Pseudomonadales</taxon>
        <taxon>Pseudomonadaceae</taxon>
        <taxon>Halopseudomonas</taxon>
    </lineage>
</organism>
<proteinExistence type="inferred from homology"/>
<dbReference type="Pfam" id="PF02569">
    <property type="entry name" value="Pantoate_ligase"/>
    <property type="match status" value="1"/>
</dbReference>
<gene>
    <name evidence="8 9" type="primary">panC</name>
    <name evidence="9" type="ORF">GCM10009083_26840</name>
</gene>
<accession>A0ABQ2CWD1</accession>
<comment type="caution">
    <text evidence="9">The sequence shown here is derived from an EMBL/GenBank/DDBJ whole genome shotgun (WGS) entry which is preliminary data.</text>
</comment>
<comment type="pathway">
    <text evidence="1 8">Cofactor biosynthesis; (R)-pantothenate biosynthesis; (R)-pantothenate from (R)-pantoate and beta-alanine: step 1/1.</text>
</comment>
<feature type="binding site" evidence="8">
    <location>
        <begin position="30"/>
        <end position="37"/>
    </location>
    <ligand>
        <name>ATP</name>
        <dbReference type="ChEBI" id="CHEBI:30616"/>
    </ligand>
</feature>
<feature type="binding site" evidence="8">
    <location>
        <begin position="186"/>
        <end position="189"/>
    </location>
    <ligand>
        <name>ATP</name>
        <dbReference type="ChEBI" id="CHEBI:30616"/>
    </ligand>
</feature>
<feature type="binding site" evidence="8">
    <location>
        <position position="61"/>
    </location>
    <ligand>
        <name>beta-alanine</name>
        <dbReference type="ChEBI" id="CHEBI:57966"/>
    </ligand>
</feature>
<dbReference type="EC" id="6.3.2.1" evidence="8"/>
<evidence type="ECO:0000256" key="4">
    <source>
        <dbReference type="ARBA" id="ARBA00022655"/>
    </source>
</evidence>
<name>A0ABQ2CWD1_9GAMM</name>
<dbReference type="InterPro" id="IPR042176">
    <property type="entry name" value="Pantoate_ligase_C"/>
</dbReference>
<comment type="miscellaneous">
    <text evidence="8">The reaction proceeds by a bi uni uni bi ping pong mechanism.</text>
</comment>
<comment type="subcellular location">
    <subcellularLocation>
        <location evidence="8">Cytoplasm</location>
    </subcellularLocation>
</comment>
<dbReference type="PANTHER" id="PTHR21299">
    <property type="entry name" value="CYTIDYLATE KINASE/PANTOATE-BETA-ALANINE LIGASE"/>
    <property type="match status" value="1"/>
</dbReference>
<protein>
    <recommendedName>
        <fullName evidence="8">Pantothenate synthetase</fullName>
        <shortName evidence="8">PS</shortName>
        <ecNumber evidence="8">6.3.2.1</ecNumber>
    </recommendedName>
    <alternativeName>
        <fullName evidence="8">Pantoate--beta-alanine ligase</fullName>
    </alternativeName>
    <alternativeName>
        <fullName evidence="8">Pantoate-activating enzyme</fullName>
    </alternativeName>
</protein>
<feature type="binding site" evidence="8">
    <location>
        <position position="61"/>
    </location>
    <ligand>
        <name>(R)-pantoate</name>
        <dbReference type="ChEBI" id="CHEBI:15980"/>
    </ligand>
</feature>
<dbReference type="NCBIfam" id="TIGR00018">
    <property type="entry name" value="panC"/>
    <property type="match status" value="1"/>
</dbReference>